<protein>
    <submittedName>
        <fullName evidence="1">Four helix bundle protein</fullName>
    </submittedName>
</protein>
<evidence type="ECO:0000313" key="2">
    <source>
        <dbReference type="Proteomes" id="UP000216446"/>
    </source>
</evidence>
<dbReference type="Gene3D" id="1.20.1440.60">
    <property type="entry name" value="23S rRNA-intervening sequence"/>
    <property type="match status" value="1"/>
</dbReference>
<dbReference type="OrthoDB" id="9811959at2"/>
<dbReference type="SUPFAM" id="SSF158446">
    <property type="entry name" value="IVS-encoded protein-like"/>
    <property type="match status" value="1"/>
</dbReference>
<dbReference type="InterPro" id="IPR036583">
    <property type="entry name" value="23S_rRNA_IVS_sf"/>
</dbReference>
<dbReference type="AlphaFoldDB" id="A0A259U3V4"/>
<dbReference type="InterPro" id="IPR012657">
    <property type="entry name" value="23S_rRNA-intervening_sequence"/>
</dbReference>
<sequence>MAEGQIRSYRDLRVWQEGMNLAEAVYAATQSFPPDERFGLTSQLRRASVSVPSNIAEGWGRGATGEYKQFLRYARASLREIETQWLLAGRLGFLAPEAVADLEQRADRLGRQLLSLMQALR</sequence>
<dbReference type="CDD" id="cd16377">
    <property type="entry name" value="23S_rRNA_IVP_like"/>
    <property type="match status" value="1"/>
</dbReference>
<dbReference type="InParanoid" id="A0A259U3V4"/>
<dbReference type="NCBIfam" id="TIGR02436">
    <property type="entry name" value="four helix bundle protein"/>
    <property type="match status" value="1"/>
</dbReference>
<name>A0A259U3V4_9BACT</name>
<dbReference type="Proteomes" id="UP000216446">
    <property type="component" value="Unassembled WGS sequence"/>
</dbReference>
<dbReference type="Pfam" id="PF05635">
    <property type="entry name" value="23S_rRNA_IVP"/>
    <property type="match status" value="1"/>
</dbReference>
<proteinExistence type="predicted"/>
<dbReference type="EMBL" id="MQWB01000001">
    <property type="protein sequence ID" value="OZC04514.1"/>
    <property type="molecule type" value="Genomic_DNA"/>
</dbReference>
<evidence type="ECO:0000313" key="1">
    <source>
        <dbReference type="EMBL" id="OZC04514.1"/>
    </source>
</evidence>
<comment type="caution">
    <text evidence="1">The sequence shown here is derived from an EMBL/GenBank/DDBJ whole genome shotgun (WGS) entry which is preliminary data.</text>
</comment>
<accession>A0A259U3V4</accession>
<gene>
    <name evidence="1" type="ORF">BSZ36_00460</name>
</gene>
<dbReference type="PANTHER" id="PTHR38471:SF2">
    <property type="entry name" value="FOUR HELIX BUNDLE PROTEIN"/>
    <property type="match status" value="1"/>
</dbReference>
<dbReference type="PANTHER" id="PTHR38471">
    <property type="entry name" value="FOUR HELIX BUNDLE PROTEIN"/>
    <property type="match status" value="1"/>
</dbReference>
<keyword evidence="2" id="KW-1185">Reference proteome</keyword>
<reference evidence="1 2" key="1">
    <citation type="submission" date="2016-11" db="EMBL/GenBank/DDBJ databases">
        <title>Study of marine rhodopsin-containing bacteria.</title>
        <authorList>
            <person name="Yoshizawa S."/>
            <person name="Kumagai Y."/>
            <person name="Kogure K."/>
        </authorList>
    </citation>
    <scope>NUCLEOTIDE SEQUENCE [LARGE SCALE GENOMIC DNA]</scope>
    <source>
        <strain evidence="1 2">SG-29</strain>
    </source>
</reference>
<organism evidence="1 2">
    <name type="scientific">Rubricoccus marinus</name>
    <dbReference type="NCBI Taxonomy" id="716817"/>
    <lineage>
        <taxon>Bacteria</taxon>
        <taxon>Pseudomonadati</taxon>
        <taxon>Rhodothermota</taxon>
        <taxon>Rhodothermia</taxon>
        <taxon>Rhodothermales</taxon>
        <taxon>Rubricoccaceae</taxon>
        <taxon>Rubricoccus</taxon>
    </lineage>
</organism>